<gene>
    <name evidence="2" type="ORF">BDW47DRAFT_73455</name>
</gene>
<protein>
    <submittedName>
        <fullName evidence="2">Uncharacterized protein</fullName>
    </submittedName>
</protein>
<dbReference type="AlphaFoldDB" id="A0A2I2FJW4"/>
<keyword evidence="3" id="KW-1185">Reference proteome</keyword>
<organism evidence="2 3">
    <name type="scientific">Aspergillus candidus</name>
    <dbReference type="NCBI Taxonomy" id="41067"/>
    <lineage>
        <taxon>Eukaryota</taxon>
        <taxon>Fungi</taxon>
        <taxon>Dikarya</taxon>
        <taxon>Ascomycota</taxon>
        <taxon>Pezizomycotina</taxon>
        <taxon>Eurotiomycetes</taxon>
        <taxon>Eurotiomycetidae</taxon>
        <taxon>Eurotiales</taxon>
        <taxon>Aspergillaceae</taxon>
        <taxon>Aspergillus</taxon>
        <taxon>Aspergillus subgen. Circumdati</taxon>
    </lineage>
</organism>
<keyword evidence="1" id="KW-0812">Transmembrane</keyword>
<evidence type="ECO:0000256" key="1">
    <source>
        <dbReference type="SAM" id="Phobius"/>
    </source>
</evidence>
<reference evidence="2 3" key="1">
    <citation type="submission" date="2017-12" db="EMBL/GenBank/DDBJ databases">
        <authorList>
            <consortium name="DOE Joint Genome Institute"/>
            <person name="Haridas S."/>
            <person name="Kjaerbolling I."/>
            <person name="Vesth T.C."/>
            <person name="Frisvad J.C."/>
            <person name="Nybo J.L."/>
            <person name="Theobald S."/>
            <person name="Kuo A."/>
            <person name="Bowyer P."/>
            <person name="Matsuda Y."/>
            <person name="Mondo S."/>
            <person name="Lyhne E.K."/>
            <person name="Kogle M.E."/>
            <person name="Clum A."/>
            <person name="Lipzen A."/>
            <person name="Salamov A."/>
            <person name="Ngan C.Y."/>
            <person name="Daum C."/>
            <person name="Chiniquy J."/>
            <person name="Barry K."/>
            <person name="LaButti K."/>
            <person name="Simmons B.A."/>
            <person name="Magnuson J.K."/>
            <person name="Mortensen U.H."/>
            <person name="Larsen T.O."/>
            <person name="Grigoriev I.V."/>
            <person name="Baker S.E."/>
            <person name="Andersen M.R."/>
            <person name="Nordberg H.P."/>
            <person name="Cantor M.N."/>
            <person name="Hua S.X."/>
        </authorList>
    </citation>
    <scope>NUCLEOTIDE SEQUENCE [LARGE SCALE GENOMIC DNA]</scope>
    <source>
        <strain evidence="2 3">CBS 102.13</strain>
    </source>
</reference>
<evidence type="ECO:0000313" key="2">
    <source>
        <dbReference type="EMBL" id="PLB40916.1"/>
    </source>
</evidence>
<dbReference type="Proteomes" id="UP000234585">
    <property type="component" value="Unassembled WGS sequence"/>
</dbReference>
<accession>A0A2I2FJW4</accession>
<evidence type="ECO:0000313" key="3">
    <source>
        <dbReference type="Proteomes" id="UP000234585"/>
    </source>
</evidence>
<name>A0A2I2FJW4_ASPCN</name>
<dbReference type="RefSeq" id="XP_024674928.1">
    <property type="nucleotide sequence ID" value="XM_024819715.1"/>
</dbReference>
<sequence length="90" mass="9926">MTLRSSNGNHDDDDSNDDALFCLSYGCRTRVLRISPLIASLIPDSISHLFADITSADFLSSRSFFLLVGLDLLSPFFFGLESSFKGSKKD</sequence>
<dbReference type="GeneID" id="36526875"/>
<proteinExistence type="predicted"/>
<keyword evidence="1" id="KW-1133">Transmembrane helix</keyword>
<feature type="transmembrane region" description="Helical" evidence="1">
    <location>
        <begin position="63"/>
        <end position="80"/>
    </location>
</feature>
<keyword evidence="1" id="KW-0472">Membrane</keyword>
<dbReference type="EMBL" id="KZ559122">
    <property type="protein sequence ID" value="PLB40916.1"/>
    <property type="molecule type" value="Genomic_DNA"/>
</dbReference>